<evidence type="ECO:0000256" key="2">
    <source>
        <dbReference type="PROSITE-ProRule" id="PRU00259"/>
    </source>
</evidence>
<feature type="repeat" description="ARM" evidence="2">
    <location>
        <begin position="205"/>
        <end position="235"/>
    </location>
</feature>
<dbReference type="InterPro" id="IPR016024">
    <property type="entry name" value="ARM-type_fold"/>
</dbReference>
<reference evidence="3" key="1">
    <citation type="journal article" date="1997" name="Nucleic Acids Res.">
        <title>tRNAscan-SE: a program for improved detection of transfer RNA genes in genomic sequence.</title>
        <authorList>
            <person name="Lowe T.M."/>
            <person name="Eddy S.R."/>
        </authorList>
    </citation>
    <scope>NUCLEOTIDE SEQUENCE [LARGE SCALE GENOMIC DNA]</scope>
    <source>
        <strain evidence="3">r\B97-61/B2</strain>
    </source>
</reference>
<gene>
    <name evidence="4" type="primary">LOC18599001</name>
</gene>
<evidence type="ECO:0000313" key="4">
    <source>
        <dbReference type="RefSeq" id="XP_017976970.1"/>
    </source>
</evidence>
<sequence length="331" mass="36707">MYFLNCLCLLLGRFDGKKFEGIVAEYGKQMLHLLLSELHCNDDNVIDGVVSIFKAVIFNPKHSSGSSVTDTKQMDAVVLLLLHLLDERDGAARAVVMLIAEYYSITADGHCLEEVIKLLASGNAIQRRNVFDVISELIHILTDAAHIVSHSTWQNIANNLLLCLGDEETAIWEQASNLLPLIDPSFVLPALVRLVCSSDEKIQPAAAEAFVRVLKHHNQKPEVAFRLLDSLSNLSQGLADAETGAHTVEGSKLDCDRVLRLILEWFKTVQDWNILIGPLIDNMLAEPSNANIVWLLSHINAQLAEAADVVLHRVLLLMKGQKDMIDEAFFS</sequence>
<accession>A0AB32WDR2</accession>
<dbReference type="GeneID" id="18599001"/>
<evidence type="ECO:0000256" key="1">
    <source>
        <dbReference type="ARBA" id="ARBA00022737"/>
    </source>
</evidence>
<dbReference type="PANTHER" id="PTHR37743">
    <property type="entry name" value="ARM REPEAT SUPERFAMILY PROTEIN"/>
    <property type="match status" value="1"/>
</dbReference>
<dbReference type="Gene3D" id="1.25.10.10">
    <property type="entry name" value="Leucine-rich Repeat Variant"/>
    <property type="match status" value="1"/>
</dbReference>
<dbReference type="PANTHER" id="PTHR37743:SF1">
    <property type="entry name" value="ARM REPEAT SUPERFAMILY PROTEIN"/>
    <property type="match status" value="1"/>
</dbReference>
<dbReference type="PROSITE" id="PS50176">
    <property type="entry name" value="ARM_REPEAT"/>
    <property type="match status" value="1"/>
</dbReference>
<dbReference type="SUPFAM" id="SSF48371">
    <property type="entry name" value="ARM repeat"/>
    <property type="match status" value="1"/>
</dbReference>
<evidence type="ECO:0000313" key="3">
    <source>
        <dbReference type="Proteomes" id="UP000694886"/>
    </source>
</evidence>
<name>A0AB32WDR2_THECC</name>
<dbReference type="Gramene" id="Tc05v2_t013610.2">
    <property type="protein sequence ID" value="Tc05v2_p013610.2"/>
    <property type="gene ID" value="Tc05v2_g013610"/>
</dbReference>
<organism evidence="3 4">
    <name type="scientific">Theobroma cacao</name>
    <name type="common">Cacao</name>
    <name type="synonym">Cocoa</name>
    <dbReference type="NCBI Taxonomy" id="3641"/>
    <lineage>
        <taxon>Eukaryota</taxon>
        <taxon>Viridiplantae</taxon>
        <taxon>Streptophyta</taxon>
        <taxon>Embryophyta</taxon>
        <taxon>Tracheophyta</taxon>
        <taxon>Spermatophyta</taxon>
        <taxon>Magnoliopsida</taxon>
        <taxon>eudicotyledons</taxon>
        <taxon>Gunneridae</taxon>
        <taxon>Pentapetalae</taxon>
        <taxon>rosids</taxon>
        <taxon>malvids</taxon>
        <taxon>Malvales</taxon>
        <taxon>Malvaceae</taxon>
        <taxon>Byttnerioideae</taxon>
        <taxon>Theobroma</taxon>
    </lineage>
</organism>
<dbReference type="InterPro" id="IPR000225">
    <property type="entry name" value="Armadillo"/>
</dbReference>
<dbReference type="AlphaFoldDB" id="A0AB32WDR2"/>
<dbReference type="InterPro" id="IPR011989">
    <property type="entry name" value="ARM-like"/>
</dbReference>
<reference evidence="4" key="2">
    <citation type="submission" date="2025-08" db="UniProtKB">
        <authorList>
            <consortium name="RefSeq"/>
        </authorList>
    </citation>
    <scope>IDENTIFICATION</scope>
</reference>
<proteinExistence type="predicted"/>
<dbReference type="RefSeq" id="XP_017976970.1">
    <property type="nucleotide sequence ID" value="XM_018121481.1"/>
</dbReference>
<protein>
    <submittedName>
        <fullName evidence="4">Uncharacterized protein LOC18599001 isoform X2</fullName>
    </submittedName>
</protein>
<keyword evidence="1" id="KW-0677">Repeat</keyword>
<dbReference type="Proteomes" id="UP000694886">
    <property type="component" value="Chromosome 5"/>
</dbReference>